<dbReference type="OrthoDB" id="2941793at2759"/>
<feature type="domain" description="Nephrocystin 3-like N-terminal" evidence="3">
    <location>
        <begin position="291"/>
        <end position="458"/>
    </location>
</feature>
<dbReference type="SMART" id="SM00320">
    <property type="entry name" value="WD40"/>
    <property type="match status" value="4"/>
</dbReference>
<comment type="caution">
    <text evidence="4">The sequence shown here is derived from an EMBL/GenBank/DDBJ whole genome shotgun (WGS) entry which is preliminary data.</text>
</comment>
<dbReference type="Pfam" id="PF00400">
    <property type="entry name" value="WD40"/>
    <property type="match status" value="1"/>
</dbReference>
<dbReference type="EMBL" id="JADNRY010000352">
    <property type="protein sequence ID" value="KAF9058769.1"/>
    <property type="molecule type" value="Genomic_DNA"/>
</dbReference>
<dbReference type="Proteomes" id="UP000772434">
    <property type="component" value="Unassembled WGS sequence"/>
</dbReference>
<evidence type="ECO:0000259" key="3">
    <source>
        <dbReference type="Pfam" id="PF24883"/>
    </source>
</evidence>
<gene>
    <name evidence="4" type="ORF">BDP27DRAFT_1453783</name>
</gene>
<evidence type="ECO:0000313" key="4">
    <source>
        <dbReference type="EMBL" id="KAF9058769.1"/>
    </source>
</evidence>
<protein>
    <recommendedName>
        <fullName evidence="3">Nephrocystin 3-like N-terminal domain-containing protein</fullName>
    </recommendedName>
</protein>
<dbReference type="InterPro" id="IPR027417">
    <property type="entry name" value="P-loop_NTPase"/>
</dbReference>
<dbReference type="Gene3D" id="2.130.10.10">
    <property type="entry name" value="YVTN repeat-like/Quinoprotein amine dehydrogenase"/>
    <property type="match status" value="3"/>
</dbReference>
<keyword evidence="5" id="KW-1185">Reference proteome</keyword>
<name>A0A9P5P4P8_9AGAR</name>
<evidence type="ECO:0000313" key="5">
    <source>
        <dbReference type="Proteomes" id="UP000772434"/>
    </source>
</evidence>
<feature type="repeat" description="WD" evidence="2">
    <location>
        <begin position="1146"/>
        <end position="1171"/>
    </location>
</feature>
<evidence type="ECO:0000256" key="1">
    <source>
        <dbReference type="ARBA" id="ARBA00022737"/>
    </source>
</evidence>
<keyword evidence="1" id="KW-0677">Repeat</keyword>
<dbReference type="Pfam" id="PF24883">
    <property type="entry name" value="NPHP3_N"/>
    <property type="match status" value="1"/>
</dbReference>
<keyword evidence="2" id="KW-0853">WD repeat</keyword>
<dbReference type="Gene3D" id="3.40.50.300">
    <property type="entry name" value="P-loop containing nucleotide triphosphate hydrolases"/>
    <property type="match status" value="1"/>
</dbReference>
<dbReference type="PROSITE" id="PS50082">
    <property type="entry name" value="WD_REPEATS_2"/>
    <property type="match status" value="1"/>
</dbReference>
<dbReference type="InterPro" id="IPR015943">
    <property type="entry name" value="WD40/YVTN_repeat-like_dom_sf"/>
</dbReference>
<dbReference type="AlphaFoldDB" id="A0A9P5P4P8"/>
<dbReference type="PANTHER" id="PTHR10039:SF17">
    <property type="entry name" value="FUNGAL STAND N-TERMINAL GOODBYE DOMAIN-CONTAINING PROTEIN-RELATED"/>
    <property type="match status" value="1"/>
</dbReference>
<proteinExistence type="predicted"/>
<reference evidence="4" key="1">
    <citation type="submission" date="2020-11" db="EMBL/GenBank/DDBJ databases">
        <authorList>
            <consortium name="DOE Joint Genome Institute"/>
            <person name="Ahrendt S."/>
            <person name="Riley R."/>
            <person name="Andreopoulos W."/>
            <person name="Labutti K."/>
            <person name="Pangilinan J."/>
            <person name="Ruiz-Duenas F.J."/>
            <person name="Barrasa J.M."/>
            <person name="Sanchez-Garcia M."/>
            <person name="Camarero S."/>
            <person name="Miyauchi S."/>
            <person name="Serrano A."/>
            <person name="Linde D."/>
            <person name="Babiker R."/>
            <person name="Drula E."/>
            <person name="Ayuso-Fernandez I."/>
            <person name="Pacheco R."/>
            <person name="Padilla G."/>
            <person name="Ferreira P."/>
            <person name="Barriuso J."/>
            <person name="Kellner H."/>
            <person name="Castanera R."/>
            <person name="Alfaro M."/>
            <person name="Ramirez L."/>
            <person name="Pisabarro A.G."/>
            <person name="Kuo A."/>
            <person name="Tritt A."/>
            <person name="Lipzen A."/>
            <person name="He G."/>
            <person name="Yan M."/>
            <person name="Ng V."/>
            <person name="Cullen D."/>
            <person name="Martin F."/>
            <person name="Rosso M.-N."/>
            <person name="Henrissat B."/>
            <person name="Hibbett D."/>
            <person name="Martinez A.T."/>
            <person name="Grigoriev I.V."/>
        </authorList>
    </citation>
    <scope>NUCLEOTIDE SEQUENCE</scope>
    <source>
        <strain evidence="4">AH 40177</strain>
    </source>
</reference>
<dbReference type="InterPro" id="IPR001680">
    <property type="entry name" value="WD40_rpt"/>
</dbReference>
<organism evidence="4 5">
    <name type="scientific">Rhodocollybia butyracea</name>
    <dbReference type="NCBI Taxonomy" id="206335"/>
    <lineage>
        <taxon>Eukaryota</taxon>
        <taxon>Fungi</taxon>
        <taxon>Dikarya</taxon>
        <taxon>Basidiomycota</taxon>
        <taxon>Agaricomycotina</taxon>
        <taxon>Agaricomycetes</taxon>
        <taxon>Agaricomycetidae</taxon>
        <taxon>Agaricales</taxon>
        <taxon>Marasmiineae</taxon>
        <taxon>Omphalotaceae</taxon>
        <taxon>Rhodocollybia</taxon>
    </lineage>
</organism>
<dbReference type="SUPFAM" id="SSF52540">
    <property type="entry name" value="P-loop containing nucleoside triphosphate hydrolases"/>
    <property type="match status" value="1"/>
</dbReference>
<dbReference type="PANTHER" id="PTHR10039">
    <property type="entry name" value="AMELOGENIN"/>
    <property type="match status" value="1"/>
</dbReference>
<evidence type="ECO:0000256" key="2">
    <source>
        <dbReference type="PROSITE-ProRule" id="PRU00221"/>
    </source>
</evidence>
<sequence>MIEVFKRRKFHKDERVGTYEEGVENLLLKSLNRNQNTIQPLRSTSTKPARIEFKVDVETSEESVAMAAMVQRAKIRASRLQRSISSADSKAVSTIQTADGAYPSIDNVVETFVPLLEKLQLFSNLADSVAEVHPYAEAAYSIVSLAYKVVLAQMQRDANILALIDIMDDIYSFVMEAEPLRQIESQHKVMICIAQQTTECGYFVSAYCSDSFLVRTMKHSVASTDAAIVDYGKRFSELKAALLDHATINTEITVLRILDVVERIETKVDLGDLPYADGARFQRSKRCLPGTRETILSKIVNWIDAPPPDGKRIFLLTGAAGTGKSAIAHSVARHYDSLGRLGSSIFTNLPDKLDRLPSLIFPTIARDLADLDPKYRQRLWSVIEPNKALRKGVDPVDQFENFILAPSNSLSAVSGPIVVVIDALDECPNSQMLNQFLSVLAQRAQDLPPNFRIFITARTGSRMLQYFEGIAQIYQMEHMGWSTKYDLSQVLRSRLRDGLPKEQLKQFDDTAISRLVEQSRGSFQWMINTCDVICGIVSDAALKSSPFERYQALIPHPPNSRAPVQSDDVFYMQELDAISAAQGPLFMGQFKSVMGHLLAAYVPLSLLELKQLSDNPEECAILGALDSLLQNTIYLYAAITPFHSSFYDFLRDPARSGKFSVDASGHHFSLAKACLRVLNHQLCFNICHLATSYLSNTDVNDLPDRLAKYITSELSYASRFWIKHLVRTPHEGLGPEAETLLRTRFFFWLEVLSILGCVEVAIDGLQALQSWGCADIAGKALSFVQIFEPAITLSAPHIYVSAVRFSPSKILQSFQPRFTFPLISTSQIGQHLKRSKDVESWAVDSVAFSPQCNSILVACMDNTSRYYFWDLLTDKASRLRTLLELDYTLSGGQRPLAAFSPTGKTITAFSTTAKVQVLDMETGNVLNMHNLDDGEMEPASGVALQHDGQRSALVRYTDTDTDSVFIYDTKSGNLDLGPLKVQLRTVDTKSSALGDLRMENFTCLEFSPQGKFLAYGTSRGSIWIWNAITGDEVFVSNTHSSHIQVTSIKSFAFSPNERHLFVGCSSEPGNTERALERIIRVDLDKQSVQTVKAVWEQMPEKQLRYHITISPTGRYLVLALDGSLRFIDLESPESDAIPPLMTSCQAMSFSSDETMIAVADSDGTVHVWRVSAPFEGQHSLWGRGHNSGWTYGPNKELLAWAPVELRERLNWNPLVSGDTHGTLWIKCQAKDLAYDNSKPV</sequence>
<accession>A0A9P5P4P8</accession>
<dbReference type="SUPFAM" id="SSF69322">
    <property type="entry name" value="Tricorn protease domain 2"/>
    <property type="match status" value="1"/>
</dbReference>
<dbReference type="InterPro" id="IPR056884">
    <property type="entry name" value="NPHP3-like_N"/>
</dbReference>